<dbReference type="OrthoDB" id="184880at2759"/>
<protein>
    <recommendedName>
        <fullName evidence="3">S-adenosyl-L-methionine-dependent methyltransferase</fullName>
    </recommendedName>
</protein>
<dbReference type="Pfam" id="PF13489">
    <property type="entry name" value="Methyltransf_23"/>
    <property type="match status" value="1"/>
</dbReference>
<reference evidence="1" key="1">
    <citation type="submission" date="2022-08" db="EMBL/GenBank/DDBJ databases">
        <title>A Global Phylogenomic Analysis of the Shiitake Genus Lentinula.</title>
        <authorList>
            <consortium name="DOE Joint Genome Institute"/>
            <person name="Sierra-Patev S."/>
            <person name="Min B."/>
            <person name="Naranjo-Ortiz M."/>
            <person name="Looney B."/>
            <person name="Konkel Z."/>
            <person name="Slot J.C."/>
            <person name="Sakamoto Y."/>
            <person name="Steenwyk J.L."/>
            <person name="Rokas A."/>
            <person name="Carro J."/>
            <person name="Camarero S."/>
            <person name="Ferreira P."/>
            <person name="Molpeceres G."/>
            <person name="Ruiz-Duenas F.J."/>
            <person name="Serrano A."/>
            <person name="Henrissat B."/>
            <person name="Drula E."/>
            <person name="Hughes K.W."/>
            <person name="Mata J.L."/>
            <person name="Ishikawa N.K."/>
            <person name="Vargas-Isla R."/>
            <person name="Ushijima S."/>
            <person name="Smith C.A."/>
            <person name="Ahrendt S."/>
            <person name="Andreopoulos W."/>
            <person name="He G."/>
            <person name="Labutti K."/>
            <person name="Lipzen A."/>
            <person name="Ng V."/>
            <person name="Riley R."/>
            <person name="Sandor L."/>
            <person name="Barry K."/>
            <person name="Martinez A.T."/>
            <person name="Xiao Y."/>
            <person name="Gibbons J.G."/>
            <person name="Terashima K."/>
            <person name="Grigoriev I.V."/>
            <person name="Hibbett D.S."/>
        </authorList>
    </citation>
    <scope>NUCLEOTIDE SEQUENCE</scope>
    <source>
        <strain evidence="1">JLM2183</strain>
    </source>
</reference>
<dbReference type="PANTHER" id="PTHR43591">
    <property type="entry name" value="METHYLTRANSFERASE"/>
    <property type="match status" value="1"/>
</dbReference>
<sequence length="324" mass="36216">MKEQQSTEHSSSKSQRYYASIGQYLLPADEVETQRLNKQHDIIVRAFEHRLVIAPVNLQSGDPVLESAAGSGIWALKFFENIRADGVIVDMECIDISSKQFPATHPPQMHFSENSITKLPNPEWNNRFSYIHQRLLIGAMNDTLWRSAVAEIFRVLKPGGWVELLEIDFKLLRWGVGPHSKRLAGLIRDMCAGRGVIVDLNVYLPALLKGAGFLEVQCLPRRVQIGGEKVDQSVSRSDSVEGDLDRAGLENGGSDEAVLKNGYSTEEWRDLCLGFKGPIMQGGGYDVVKTGEEYDSLLESSSLEWKNSKEAETSFYAILARKPF</sequence>
<evidence type="ECO:0008006" key="3">
    <source>
        <dbReference type="Google" id="ProtNLM"/>
    </source>
</evidence>
<dbReference type="SUPFAM" id="SSF53335">
    <property type="entry name" value="S-adenosyl-L-methionine-dependent methyltransferases"/>
    <property type="match status" value="1"/>
</dbReference>
<comment type="caution">
    <text evidence="1">The sequence shown here is derived from an EMBL/GenBank/DDBJ whole genome shotgun (WGS) entry which is preliminary data.</text>
</comment>
<accession>A0A9W8ZSN5</accession>
<dbReference type="Proteomes" id="UP001150266">
    <property type="component" value="Unassembled WGS sequence"/>
</dbReference>
<keyword evidence="2" id="KW-1185">Reference proteome</keyword>
<evidence type="ECO:0000313" key="2">
    <source>
        <dbReference type="Proteomes" id="UP001150266"/>
    </source>
</evidence>
<organism evidence="1 2">
    <name type="scientific">Lentinula aciculospora</name>
    <dbReference type="NCBI Taxonomy" id="153920"/>
    <lineage>
        <taxon>Eukaryota</taxon>
        <taxon>Fungi</taxon>
        <taxon>Dikarya</taxon>
        <taxon>Basidiomycota</taxon>
        <taxon>Agaricomycotina</taxon>
        <taxon>Agaricomycetes</taxon>
        <taxon>Agaricomycetidae</taxon>
        <taxon>Agaricales</taxon>
        <taxon>Marasmiineae</taxon>
        <taxon>Omphalotaceae</taxon>
        <taxon>Lentinula</taxon>
    </lineage>
</organism>
<dbReference type="Gene3D" id="3.40.50.150">
    <property type="entry name" value="Vaccinia Virus protein VP39"/>
    <property type="match status" value="1"/>
</dbReference>
<dbReference type="AlphaFoldDB" id="A0A9W8ZSN5"/>
<evidence type="ECO:0000313" key="1">
    <source>
        <dbReference type="EMBL" id="KAJ4465077.1"/>
    </source>
</evidence>
<proteinExistence type="predicted"/>
<dbReference type="InterPro" id="IPR029063">
    <property type="entry name" value="SAM-dependent_MTases_sf"/>
</dbReference>
<name>A0A9W8ZSN5_9AGAR</name>
<dbReference type="EMBL" id="JAOTPV010000094">
    <property type="protein sequence ID" value="KAJ4465077.1"/>
    <property type="molecule type" value="Genomic_DNA"/>
</dbReference>
<gene>
    <name evidence="1" type="ORF">J3R30DRAFT_2951639</name>
</gene>